<sequence>MAGDEPRVVAAFCNYLKGHGWDLAEDSGDCDIVAARSGQALYVEVKGDAGDFGTDLDIAYGQILRRMTDLSACFAVVVPTKGVTAALRVPAAVRERLNIHVYEVSDAGTVRCVGPDGSNPL</sequence>
<dbReference type="EMBL" id="VSRQ01000007">
    <property type="protein sequence ID" value="TYK45173.1"/>
    <property type="molecule type" value="Genomic_DNA"/>
</dbReference>
<name>A0A5D3FAD4_9ACTN</name>
<comment type="caution">
    <text evidence="1">The sequence shown here is derived from an EMBL/GenBank/DDBJ whole genome shotgun (WGS) entry which is preliminary data.</text>
</comment>
<evidence type="ECO:0000313" key="2">
    <source>
        <dbReference type="Proteomes" id="UP000323505"/>
    </source>
</evidence>
<dbReference type="AlphaFoldDB" id="A0A5D3FAD4"/>
<accession>A0A5D3FAD4</accession>
<reference evidence="1 2" key="1">
    <citation type="submission" date="2019-08" db="EMBL/GenBank/DDBJ databases">
        <title>Actinomadura sp. nov. CYP1-5 isolated from mountain soil.</title>
        <authorList>
            <person name="Songsumanus A."/>
            <person name="Kuncharoen N."/>
            <person name="Kudo T."/>
            <person name="Yuki M."/>
            <person name="Igarashi Y."/>
            <person name="Tanasupawat S."/>
        </authorList>
    </citation>
    <scope>NUCLEOTIDE SEQUENCE [LARGE SCALE GENOMIC DNA]</scope>
    <source>
        <strain evidence="1 2">CYP1-5</strain>
    </source>
</reference>
<organism evidence="1 2">
    <name type="scientific">Actinomadura decatromicini</name>
    <dbReference type="NCBI Taxonomy" id="2604572"/>
    <lineage>
        <taxon>Bacteria</taxon>
        <taxon>Bacillati</taxon>
        <taxon>Actinomycetota</taxon>
        <taxon>Actinomycetes</taxon>
        <taxon>Streptosporangiales</taxon>
        <taxon>Thermomonosporaceae</taxon>
        <taxon>Actinomadura</taxon>
    </lineage>
</organism>
<evidence type="ECO:0000313" key="1">
    <source>
        <dbReference type="EMBL" id="TYK45173.1"/>
    </source>
</evidence>
<protein>
    <recommendedName>
        <fullName evidence="3">Restriction endonuclease</fullName>
    </recommendedName>
</protein>
<gene>
    <name evidence="1" type="ORF">FXF68_31335</name>
</gene>
<evidence type="ECO:0008006" key="3">
    <source>
        <dbReference type="Google" id="ProtNLM"/>
    </source>
</evidence>
<dbReference type="InterPro" id="IPR011335">
    <property type="entry name" value="Restrct_endonuc-II-like"/>
</dbReference>
<dbReference type="RefSeq" id="WP_148765568.1">
    <property type="nucleotide sequence ID" value="NZ_VSRQ01000007.1"/>
</dbReference>
<proteinExistence type="predicted"/>
<keyword evidence="2" id="KW-1185">Reference proteome</keyword>
<dbReference type="SUPFAM" id="SSF52980">
    <property type="entry name" value="Restriction endonuclease-like"/>
    <property type="match status" value="1"/>
</dbReference>
<dbReference type="Proteomes" id="UP000323505">
    <property type="component" value="Unassembled WGS sequence"/>
</dbReference>